<dbReference type="Proteomes" id="UP000828390">
    <property type="component" value="Unassembled WGS sequence"/>
</dbReference>
<feature type="compositionally biased region" description="Basic and acidic residues" evidence="1">
    <location>
        <begin position="102"/>
        <end position="120"/>
    </location>
</feature>
<reference evidence="2" key="1">
    <citation type="journal article" date="2019" name="bioRxiv">
        <title>The Genome of the Zebra Mussel, Dreissena polymorpha: A Resource for Invasive Species Research.</title>
        <authorList>
            <person name="McCartney M.A."/>
            <person name="Auch B."/>
            <person name="Kono T."/>
            <person name="Mallez S."/>
            <person name="Zhang Y."/>
            <person name="Obille A."/>
            <person name="Becker A."/>
            <person name="Abrahante J.E."/>
            <person name="Garbe J."/>
            <person name="Badalamenti J.P."/>
            <person name="Herman A."/>
            <person name="Mangelson H."/>
            <person name="Liachko I."/>
            <person name="Sullivan S."/>
            <person name="Sone E.D."/>
            <person name="Koren S."/>
            <person name="Silverstein K.A.T."/>
            <person name="Beckman K.B."/>
            <person name="Gohl D.M."/>
        </authorList>
    </citation>
    <scope>NUCLEOTIDE SEQUENCE</scope>
    <source>
        <strain evidence="2">Duluth1</strain>
        <tissue evidence="2">Whole animal</tissue>
    </source>
</reference>
<comment type="caution">
    <text evidence="2">The sequence shown here is derived from an EMBL/GenBank/DDBJ whole genome shotgun (WGS) entry which is preliminary data.</text>
</comment>
<dbReference type="EMBL" id="JAIWYP010000001">
    <property type="protein sequence ID" value="KAH3879342.1"/>
    <property type="molecule type" value="Genomic_DNA"/>
</dbReference>
<organism evidence="2 3">
    <name type="scientific">Dreissena polymorpha</name>
    <name type="common">Zebra mussel</name>
    <name type="synonym">Mytilus polymorpha</name>
    <dbReference type="NCBI Taxonomy" id="45954"/>
    <lineage>
        <taxon>Eukaryota</taxon>
        <taxon>Metazoa</taxon>
        <taxon>Spiralia</taxon>
        <taxon>Lophotrochozoa</taxon>
        <taxon>Mollusca</taxon>
        <taxon>Bivalvia</taxon>
        <taxon>Autobranchia</taxon>
        <taxon>Heteroconchia</taxon>
        <taxon>Euheterodonta</taxon>
        <taxon>Imparidentia</taxon>
        <taxon>Neoheterodontei</taxon>
        <taxon>Myida</taxon>
        <taxon>Dreissenoidea</taxon>
        <taxon>Dreissenidae</taxon>
        <taxon>Dreissena</taxon>
    </lineage>
</organism>
<feature type="compositionally biased region" description="Basic and acidic residues" evidence="1">
    <location>
        <begin position="204"/>
        <end position="247"/>
    </location>
</feature>
<dbReference type="Gene3D" id="1.10.10.2590">
    <property type="entry name" value="BEN domain"/>
    <property type="match status" value="1"/>
</dbReference>
<name>A0A9D4MQ95_DREPO</name>
<reference evidence="2" key="2">
    <citation type="submission" date="2020-11" db="EMBL/GenBank/DDBJ databases">
        <authorList>
            <person name="McCartney M.A."/>
            <person name="Auch B."/>
            <person name="Kono T."/>
            <person name="Mallez S."/>
            <person name="Becker A."/>
            <person name="Gohl D.M."/>
            <person name="Silverstein K.A.T."/>
            <person name="Koren S."/>
            <person name="Bechman K.B."/>
            <person name="Herman A."/>
            <person name="Abrahante J.E."/>
            <person name="Garbe J."/>
        </authorList>
    </citation>
    <scope>NUCLEOTIDE SEQUENCE</scope>
    <source>
        <strain evidence="2">Duluth1</strain>
        <tissue evidence="2">Whole animal</tissue>
    </source>
</reference>
<feature type="compositionally biased region" description="Basic and acidic residues" evidence="1">
    <location>
        <begin position="175"/>
        <end position="184"/>
    </location>
</feature>
<evidence type="ECO:0000313" key="3">
    <source>
        <dbReference type="Proteomes" id="UP000828390"/>
    </source>
</evidence>
<evidence type="ECO:0000256" key="1">
    <source>
        <dbReference type="SAM" id="MobiDB-lite"/>
    </source>
</evidence>
<protein>
    <submittedName>
        <fullName evidence="2">Uncharacterized protein</fullName>
    </submittedName>
</protein>
<keyword evidence="3" id="KW-1185">Reference proteome</keyword>
<feature type="region of interest" description="Disordered" evidence="1">
    <location>
        <begin position="102"/>
        <end position="184"/>
    </location>
</feature>
<feature type="region of interest" description="Disordered" evidence="1">
    <location>
        <begin position="204"/>
        <end position="248"/>
    </location>
</feature>
<accession>A0A9D4MQ95</accession>
<sequence length="353" mass="40109">MAKNVQKNEKFAVMRWLTDGNRISVHNLKYVTEPKLPKEEYKPGMCGLSVFVGFPGLWKFRILNVGGKKEMTEWLKSEILPLTADPTDKFCELEEIRHPDLYEEGKQSLEGNAEKSEVPLRRSPRKSVTSDVTPKKRHLERSEGSPIVPHSARKVLKLEGTPGSSQYLSSRVGSNRKDASGNKIKRLEEDVRSLRRKLGKLEDRVSELDKDKASNSKTEQVVEKADRTGQLAKKKEGQGSVSKKEADSIPETKPCQAICEQDVEAIVGNAIGDQNKFKNLCLYKFTQEELVSCTRTGKRTIKCMDNVKPQLDHTKFKELETLVLKYTSYDKQSFQKKIENLQKVLRREKNGAV</sequence>
<gene>
    <name evidence="2" type="ORF">DPMN_003244</name>
</gene>
<proteinExistence type="predicted"/>
<dbReference type="AlphaFoldDB" id="A0A9D4MQ95"/>
<feature type="compositionally biased region" description="Polar residues" evidence="1">
    <location>
        <begin position="162"/>
        <end position="173"/>
    </location>
</feature>
<evidence type="ECO:0000313" key="2">
    <source>
        <dbReference type="EMBL" id="KAH3879342.1"/>
    </source>
</evidence>